<protein>
    <recommendedName>
        <fullName evidence="8">NADH-quinone oxidoreductase subunit I</fullName>
        <ecNumber evidence="8">7.1.1.-</ecNumber>
    </recommendedName>
    <alternativeName>
        <fullName evidence="8">NADH dehydrogenase I subunit I</fullName>
    </alternativeName>
    <alternativeName>
        <fullName evidence="8">NDH-1 subunit I</fullName>
    </alternativeName>
</protein>
<keyword evidence="8" id="KW-0520">NAD</keyword>
<dbReference type="PANTHER" id="PTHR10849:SF20">
    <property type="entry name" value="NADH DEHYDROGENASE [UBIQUINONE] IRON-SULFUR PROTEIN 8, MITOCHONDRIAL"/>
    <property type="match status" value="1"/>
</dbReference>
<dbReference type="PANTHER" id="PTHR10849">
    <property type="entry name" value="NADH DEHYDROGENASE UBIQUINONE IRON-SULFUR PROTEIN 8, MITOCHONDRIAL"/>
    <property type="match status" value="1"/>
</dbReference>
<dbReference type="GO" id="GO:0051539">
    <property type="term" value="F:4 iron, 4 sulfur cluster binding"/>
    <property type="evidence" value="ECO:0007669"/>
    <property type="project" value="UniProtKB-KW"/>
</dbReference>
<dbReference type="RefSeq" id="WP_269434602.1">
    <property type="nucleotide sequence ID" value="NZ_AP021874.1"/>
</dbReference>
<proteinExistence type="inferred from homology"/>
<feature type="domain" description="4Fe-4S ferredoxin-type" evidence="10">
    <location>
        <begin position="104"/>
        <end position="133"/>
    </location>
</feature>
<dbReference type="NCBIfam" id="TIGR01971">
    <property type="entry name" value="NuoI"/>
    <property type="match status" value="1"/>
</dbReference>
<feature type="binding site" evidence="8">
    <location>
        <position position="77"/>
    </location>
    <ligand>
        <name>[4Fe-4S] cluster</name>
        <dbReference type="ChEBI" id="CHEBI:49883"/>
        <label>1</label>
    </ligand>
</feature>
<keyword evidence="8" id="KW-0830">Ubiquinone</keyword>
<feature type="binding site" evidence="8">
    <location>
        <position position="74"/>
    </location>
    <ligand>
        <name>[4Fe-4S] cluster</name>
        <dbReference type="ChEBI" id="CHEBI:49883"/>
        <label>1</label>
    </ligand>
</feature>
<feature type="region of interest" description="Disordered" evidence="9">
    <location>
        <begin position="175"/>
        <end position="194"/>
    </location>
</feature>
<keyword evidence="8" id="KW-1003">Cell membrane</keyword>
<dbReference type="EC" id="7.1.1.-" evidence="8"/>
<comment type="function">
    <text evidence="8">NDH-1 shuttles electrons from NADH, via FMN and iron-sulfur (Fe-S) centers, to quinones in the respiratory chain. The immediate electron acceptor for the enzyme in this species is believed to be ubiquinone. Couples the redox reaction to proton translocation (for every two electrons transferred, four hydrogen ions are translocated across the cytoplasmic membrane), and thus conserves the redox energy in a proton gradient.</text>
</comment>
<dbReference type="InterPro" id="IPR017900">
    <property type="entry name" value="4Fe4S_Fe_S_CS"/>
</dbReference>
<dbReference type="PROSITE" id="PS00198">
    <property type="entry name" value="4FE4S_FER_1"/>
    <property type="match status" value="2"/>
</dbReference>
<organism evidence="11 12">
    <name type="scientific">Desulfosarcina alkanivorans</name>
    <dbReference type="NCBI Taxonomy" id="571177"/>
    <lineage>
        <taxon>Bacteria</taxon>
        <taxon>Pseudomonadati</taxon>
        <taxon>Thermodesulfobacteriota</taxon>
        <taxon>Desulfobacteria</taxon>
        <taxon>Desulfobacterales</taxon>
        <taxon>Desulfosarcinaceae</taxon>
        <taxon>Desulfosarcina</taxon>
    </lineage>
</organism>
<evidence type="ECO:0000259" key="10">
    <source>
        <dbReference type="PROSITE" id="PS51379"/>
    </source>
</evidence>
<dbReference type="Gene3D" id="3.30.70.3270">
    <property type="match status" value="1"/>
</dbReference>
<evidence type="ECO:0000256" key="7">
    <source>
        <dbReference type="ARBA" id="ARBA00023014"/>
    </source>
</evidence>
<dbReference type="Proteomes" id="UP000427906">
    <property type="component" value="Chromosome"/>
</dbReference>
<dbReference type="InterPro" id="IPR010226">
    <property type="entry name" value="NADH_quinone_OxRdtase_chainI"/>
</dbReference>
<name>A0A5K7YLX1_9BACT</name>
<feature type="binding site" evidence="8">
    <location>
        <position position="116"/>
    </location>
    <ligand>
        <name>[4Fe-4S] cluster</name>
        <dbReference type="ChEBI" id="CHEBI:49883"/>
        <label>2</label>
    </ligand>
</feature>
<keyword evidence="4" id="KW-0677">Repeat</keyword>
<dbReference type="NCBIfam" id="NF004536">
    <property type="entry name" value="PRK05888.1-1"/>
    <property type="match status" value="1"/>
</dbReference>
<feature type="binding site" evidence="8">
    <location>
        <position position="113"/>
    </location>
    <ligand>
        <name>[4Fe-4S] cluster</name>
        <dbReference type="ChEBI" id="CHEBI:49883"/>
        <label>2</label>
    </ligand>
</feature>
<comment type="cofactor">
    <cofactor evidence="8">
        <name>[4Fe-4S] cluster</name>
        <dbReference type="ChEBI" id="CHEBI:49883"/>
    </cofactor>
    <text evidence="8">Binds 2 [4Fe-4S] clusters per subunit.</text>
</comment>
<dbReference type="AlphaFoldDB" id="A0A5K7YLX1"/>
<dbReference type="SUPFAM" id="SSF54862">
    <property type="entry name" value="4Fe-4S ferredoxins"/>
    <property type="match status" value="1"/>
</dbReference>
<reference evidence="11 12" key="1">
    <citation type="submission" date="2019-11" db="EMBL/GenBank/DDBJ databases">
        <title>Comparative genomics of hydrocarbon-degrading Desulfosarcina strains.</title>
        <authorList>
            <person name="Watanabe M."/>
            <person name="Kojima H."/>
            <person name="Fukui M."/>
        </authorList>
    </citation>
    <scope>NUCLEOTIDE SEQUENCE [LARGE SCALE GENOMIC DNA]</scope>
    <source>
        <strain evidence="11 12">PL12</strain>
    </source>
</reference>
<evidence type="ECO:0000256" key="3">
    <source>
        <dbReference type="ARBA" id="ARBA00022723"/>
    </source>
</evidence>
<feature type="binding site" evidence="8">
    <location>
        <position position="80"/>
    </location>
    <ligand>
        <name>[4Fe-4S] cluster</name>
        <dbReference type="ChEBI" id="CHEBI:49883"/>
        <label>1</label>
    </ligand>
</feature>
<keyword evidence="8" id="KW-0874">Quinone</keyword>
<evidence type="ECO:0000256" key="6">
    <source>
        <dbReference type="ARBA" id="ARBA00023004"/>
    </source>
</evidence>
<keyword evidence="7 8" id="KW-0411">Iron-sulfur</keyword>
<feature type="binding site" evidence="8">
    <location>
        <position position="84"/>
    </location>
    <ligand>
        <name>[4Fe-4S] cluster</name>
        <dbReference type="ChEBI" id="CHEBI:49883"/>
        <label>2</label>
    </ligand>
</feature>
<keyword evidence="12" id="KW-1185">Reference proteome</keyword>
<keyword evidence="6 8" id="KW-0408">Iron</keyword>
<keyword evidence="8" id="KW-0472">Membrane</keyword>
<dbReference type="InterPro" id="IPR017896">
    <property type="entry name" value="4Fe4S_Fe-S-bd"/>
</dbReference>
<feature type="binding site" evidence="8">
    <location>
        <position position="119"/>
    </location>
    <ligand>
        <name>[4Fe-4S] cluster</name>
        <dbReference type="ChEBI" id="CHEBI:49883"/>
        <label>2</label>
    </ligand>
</feature>
<comment type="catalytic activity">
    <reaction evidence="8">
        <text>a quinone + NADH + 5 H(+)(in) = a quinol + NAD(+) + 4 H(+)(out)</text>
        <dbReference type="Rhea" id="RHEA:57888"/>
        <dbReference type="ChEBI" id="CHEBI:15378"/>
        <dbReference type="ChEBI" id="CHEBI:24646"/>
        <dbReference type="ChEBI" id="CHEBI:57540"/>
        <dbReference type="ChEBI" id="CHEBI:57945"/>
        <dbReference type="ChEBI" id="CHEBI:132124"/>
    </reaction>
</comment>
<evidence type="ECO:0000256" key="4">
    <source>
        <dbReference type="ARBA" id="ARBA00022737"/>
    </source>
</evidence>
<comment type="similarity">
    <text evidence="1 8">Belongs to the complex I 23 kDa subunit family.</text>
</comment>
<evidence type="ECO:0000256" key="1">
    <source>
        <dbReference type="ARBA" id="ARBA00010277"/>
    </source>
</evidence>
<dbReference type="GO" id="GO:0048038">
    <property type="term" value="F:quinone binding"/>
    <property type="evidence" value="ECO:0007669"/>
    <property type="project" value="UniProtKB-KW"/>
</dbReference>
<accession>A0A5K7YLX1</accession>
<comment type="subunit">
    <text evidence="8">NDH-1 is composed of 14 different subunits. Subunits NuoA, H, J, K, L, M, N constitute the membrane sector of the complex.</text>
</comment>
<evidence type="ECO:0000313" key="11">
    <source>
        <dbReference type="EMBL" id="BBO69375.1"/>
    </source>
</evidence>
<dbReference type="KEGG" id="dalk:DSCA_33050"/>
<keyword evidence="5 8" id="KW-1278">Translocase</keyword>
<dbReference type="GO" id="GO:0050136">
    <property type="term" value="F:NADH dehydrogenase (quinone) (non-electrogenic) activity"/>
    <property type="evidence" value="ECO:0007669"/>
    <property type="project" value="UniProtKB-UniRule"/>
</dbReference>
<dbReference type="GO" id="GO:0005506">
    <property type="term" value="F:iron ion binding"/>
    <property type="evidence" value="ECO:0007669"/>
    <property type="project" value="UniProtKB-UniRule"/>
</dbReference>
<gene>
    <name evidence="11" type="primary">nuoI2</name>
    <name evidence="8" type="synonym">nuoI</name>
    <name evidence="11" type="ORF">DSCA_33050</name>
</gene>
<dbReference type="HAMAP" id="MF_01351">
    <property type="entry name" value="NDH1_NuoI"/>
    <property type="match status" value="1"/>
</dbReference>
<feature type="domain" description="4Fe-4S ferredoxin-type" evidence="10">
    <location>
        <begin position="62"/>
        <end position="94"/>
    </location>
</feature>
<evidence type="ECO:0000256" key="5">
    <source>
        <dbReference type="ARBA" id="ARBA00022967"/>
    </source>
</evidence>
<dbReference type="GO" id="GO:0009060">
    <property type="term" value="P:aerobic respiration"/>
    <property type="evidence" value="ECO:0007669"/>
    <property type="project" value="TreeGrafter"/>
</dbReference>
<comment type="subcellular location">
    <subcellularLocation>
        <location evidence="8">Cell membrane</location>
        <topology evidence="8">Peripheral membrane protein</topology>
    </subcellularLocation>
</comment>
<evidence type="ECO:0000256" key="8">
    <source>
        <dbReference type="HAMAP-Rule" id="MF_01351"/>
    </source>
</evidence>
<keyword evidence="3 8" id="KW-0479">Metal-binding</keyword>
<evidence type="ECO:0000313" key="12">
    <source>
        <dbReference type="Proteomes" id="UP000427906"/>
    </source>
</evidence>
<dbReference type="PROSITE" id="PS51379">
    <property type="entry name" value="4FE4S_FER_2"/>
    <property type="match status" value="2"/>
</dbReference>
<dbReference type="Pfam" id="PF12838">
    <property type="entry name" value="Fer4_7"/>
    <property type="match status" value="1"/>
</dbReference>
<sequence length="194" mass="21686">MGPRKKTTAHKPLKPDENSAWSALKALVDGFATTARHLGRKPITESYPEVKRQLPDRSRARIVLTRDPDGRERCVACYLCSAVCPVSCISMQSAEQPDGRRYARWFRINFGRCIYCGLCEEACPTSAIQLTPDFENVQRDILTLVFEKKDLLVDGCGKDPSYNFYDYAGVTTDQRGKGEHASEAPPVNVKSNLP</sequence>
<evidence type="ECO:0000256" key="2">
    <source>
        <dbReference type="ARBA" id="ARBA00022485"/>
    </source>
</evidence>
<dbReference type="EMBL" id="AP021874">
    <property type="protein sequence ID" value="BBO69375.1"/>
    <property type="molecule type" value="Genomic_DNA"/>
</dbReference>
<feature type="binding site" evidence="8">
    <location>
        <position position="123"/>
    </location>
    <ligand>
        <name>[4Fe-4S] cluster</name>
        <dbReference type="ChEBI" id="CHEBI:49883"/>
        <label>1</label>
    </ligand>
</feature>
<keyword evidence="2 8" id="KW-0004">4Fe-4S</keyword>
<dbReference type="GO" id="GO:0005886">
    <property type="term" value="C:plasma membrane"/>
    <property type="evidence" value="ECO:0007669"/>
    <property type="project" value="UniProtKB-SubCell"/>
</dbReference>
<evidence type="ECO:0000256" key="9">
    <source>
        <dbReference type="SAM" id="MobiDB-lite"/>
    </source>
</evidence>